<gene>
    <name evidence="1" type="ORF">WG66_11577</name>
</gene>
<reference evidence="1 2" key="1">
    <citation type="submission" date="2015-12" db="EMBL/GenBank/DDBJ databases">
        <title>Draft genome sequence of Moniliophthora roreri, the causal agent of frosty pod rot of cacao.</title>
        <authorList>
            <person name="Aime M.C."/>
            <person name="Diaz-Valderrama J.R."/>
            <person name="Kijpornyongpan T."/>
            <person name="Phillips-Mora W."/>
        </authorList>
    </citation>
    <scope>NUCLEOTIDE SEQUENCE [LARGE SCALE GENOMIC DNA]</scope>
    <source>
        <strain evidence="1 2">MCA 2952</strain>
    </source>
</reference>
<proteinExistence type="predicted"/>
<accession>A0A0W0FI09</accession>
<evidence type="ECO:0000313" key="1">
    <source>
        <dbReference type="EMBL" id="KTB35844.1"/>
    </source>
</evidence>
<comment type="caution">
    <text evidence="1">The sequence shown here is derived from an EMBL/GenBank/DDBJ whole genome shotgun (WGS) entry which is preliminary data.</text>
</comment>
<name>A0A0W0FI09_MONRR</name>
<sequence>MSEIPTLRSRLDAQLAAEKLQVLNKSGVDGVTLLIAEGIELDMTQYVIFHSSYSSNLIQSSQKLCHLASIKRISKRQAQQLQHARYKYSTQLAQFSESMASFFLLTVAVIQDLNKSNHDTDNSTKPEASPIYLPSTFTQAEHKACNLSDAALIERELREGLANDQLEEVCC</sequence>
<organism evidence="1 2">
    <name type="scientific">Moniliophthora roreri</name>
    <name type="common">Frosty pod rot fungus</name>
    <name type="synonym">Monilia roreri</name>
    <dbReference type="NCBI Taxonomy" id="221103"/>
    <lineage>
        <taxon>Eukaryota</taxon>
        <taxon>Fungi</taxon>
        <taxon>Dikarya</taxon>
        <taxon>Basidiomycota</taxon>
        <taxon>Agaricomycotina</taxon>
        <taxon>Agaricomycetes</taxon>
        <taxon>Agaricomycetidae</taxon>
        <taxon>Agaricales</taxon>
        <taxon>Marasmiineae</taxon>
        <taxon>Marasmiaceae</taxon>
        <taxon>Moniliophthora</taxon>
    </lineage>
</organism>
<protein>
    <submittedName>
        <fullName evidence="1">Uncharacterized protein</fullName>
    </submittedName>
</protein>
<dbReference type="EMBL" id="LATX01001968">
    <property type="protein sequence ID" value="KTB35844.1"/>
    <property type="molecule type" value="Genomic_DNA"/>
</dbReference>
<evidence type="ECO:0000313" key="2">
    <source>
        <dbReference type="Proteomes" id="UP000054988"/>
    </source>
</evidence>
<dbReference type="AlphaFoldDB" id="A0A0W0FI09"/>
<dbReference type="Proteomes" id="UP000054988">
    <property type="component" value="Unassembled WGS sequence"/>
</dbReference>